<dbReference type="OrthoDB" id="9798107at2"/>
<reference evidence="2 3" key="1">
    <citation type="submission" date="2013-03" db="EMBL/GenBank/DDBJ databases">
        <title>Salinisphaera hydrothermalis C41B8 Genome Sequencing.</title>
        <authorList>
            <person name="Li C."/>
            <person name="Lai Q."/>
            <person name="Shao Z."/>
        </authorList>
    </citation>
    <scope>NUCLEOTIDE SEQUENCE [LARGE SCALE GENOMIC DNA]</scope>
    <source>
        <strain evidence="2 3">C41B8</strain>
    </source>
</reference>
<dbReference type="GO" id="GO:0046872">
    <property type="term" value="F:metal ion binding"/>
    <property type="evidence" value="ECO:0007669"/>
    <property type="project" value="UniProtKB-KW"/>
</dbReference>
<dbReference type="InterPro" id="IPR005502">
    <property type="entry name" value="Ribosyl_crysJ1"/>
</dbReference>
<proteinExistence type="predicted"/>
<feature type="binding site" evidence="1">
    <location>
        <position position="208"/>
    </location>
    <ligand>
        <name>Mg(2+)</name>
        <dbReference type="ChEBI" id="CHEBI:18420"/>
        <label>1</label>
    </ligand>
</feature>
<dbReference type="EMBL" id="APNK01000026">
    <property type="protein sequence ID" value="KEZ76598.1"/>
    <property type="molecule type" value="Genomic_DNA"/>
</dbReference>
<feature type="binding site" evidence="1">
    <location>
        <position position="36"/>
    </location>
    <ligand>
        <name>Mg(2+)</name>
        <dbReference type="ChEBI" id="CHEBI:18420"/>
        <label>1</label>
    </ligand>
</feature>
<dbReference type="RefSeq" id="WP_037339624.1">
    <property type="nucleotide sequence ID" value="NZ_APNK01000026.1"/>
</dbReference>
<comment type="cofactor">
    <cofactor evidence="1">
        <name>Mg(2+)</name>
        <dbReference type="ChEBI" id="CHEBI:18420"/>
    </cofactor>
    <text evidence="1">Binds 2 magnesium ions per subunit.</text>
</comment>
<gene>
    <name evidence="2" type="ORF">C41B8_14320</name>
</gene>
<dbReference type="Proteomes" id="UP000028302">
    <property type="component" value="Unassembled WGS sequence"/>
</dbReference>
<dbReference type="Pfam" id="PF03747">
    <property type="entry name" value="ADP_ribosyl_GH"/>
    <property type="match status" value="1"/>
</dbReference>
<dbReference type="SUPFAM" id="SSF101478">
    <property type="entry name" value="ADP-ribosylglycohydrolase"/>
    <property type="match status" value="1"/>
</dbReference>
<evidence type="ECO:0000313" key="3">
    <source>
        <dbReference type="Proteomes" id="UP000028302"/>
    </source>
</evidence>
<feature type="binding site" evidence="1">
    <location>
        <position position="35"/>
    </location>
    <ligand>
        <name>Mg(2+)</name>
        <dbReference type="ChEBI" id="CHEBI:18420"/>
        <label>1</label>
    </ligand>
</feature>
<keyword evidence="1" id="KW-0479">Metal-binding</keyword>
<dbReference type="PATRIC" id="fig|1304275.5.peg.2928"/>
<accession>A0A084IIR4</accession>
<dbReference type="PANTHER" id="PTHR16222">
    <property type="entry name" value="ADP-RIBOSYLGLYCOHYDROLASE"/>
    <property type="match status" value="1"/>
</dbReference>
<evidence type="ECO:0000256" key="1">
    <source>
        <dbReference type="PIRSR" id="PIRSR605502-1"/>
    </source>
</evidence>
<evidence type="ECO:0000313" key="2">
    <source>
        <dbReference type="EMBL" id="KEZ76598.1"/>
    </source>
</evidence>
<feature type="binding site" evidence="1">
    <location>
        <position position="34"/>
    </location>
    <ligand>
        <name>Mg(2+)</name>
        <dbReference type="ChEBI" id="CHEBI:18420"/>
        <label>1</label>
    </ligand>
</feature>
<dbReference type="PANTHER" id="PTHR16222:SF12">
    <property type="entry name" value="ADP-RIBOSYLGLYCOHYDROLASE-RELATED"/>
    <property type="match status" value="1"/>
</dbReference>
<keyword evidence="1" id="KW-0460">Magnesium</keyword>
<dbReference type="Gene3D" id="1.10.4080.10">
    <property type="entry name" value="ADP-ribosylation/Crystallin J1"/>
    <property type="match status" value="1"/>
</dbReference>
<dbReference type="InterPro" id="IPR036705">
    <property type="entry name" value="Ribosyl_crysJ1_sf"/>
</dbReference>
<dbReference type="AlphaFoldDB" id="A0A084IIR4"/>
<protein>
    <submittedName>
        <fullName evidence="2">ADP-ribosylation/Crystallin J1</fullName>
    </submittedName>
</protein>
<comment type="caution">
    <text evidence="2">The sequence shown here is derived from an EMBL/GenBank/DDBJ whole genome shotgun (WGS) entry which is preliminary data.</text>
</comment>
<keyword evidence="3" id="KW-1185">Reference proteome</keyword>
<feature type="binding site" evidence="1">
    <location>
        <position position="211"/>
    </location>
    <ligand>
        <name>Mg(2+)</name>
        <dbReference type="ChEBI" id="CHEBI:18420"/>
        <label>1</label>
    </ligand>
</feature>
<sequence length="258" mass="28348">MIGAITGDIVGSVYEFDNHRDKRFPLFREDAFFTDDTVLSVALAETLMHGGDYGEAMRRWYRRYPDASYGGMFRQWARTDDAGPYYSWGNGSAMRVSPIGYAFDDLESVLDKAAASAAPTHDHPEGIKGAQAVAAAILWARQGQDKDTIRRECETRFGYDLAPSLADIRADYDFDVSCQGTVPPAITAFLEAEDFEDAIRNAISLGGDSDTLACITGGIAEAFYGVPPEIEAEAFKRLDPPLADVVAAFRQRVMTEAR</sequence>
<dbReference type="STRING" id="1304275.C41B8_14320"/>
<organism evidence="2 3">
    <name type="scientific">Salinisphaera hydrothermalis (strain C41B8)</name>
    <dbReference type="NCBI Taxonomy" id="1304275"/>
    <lineage>
        <taxon>Bacteria</taxon>
        <taxon>Pseudomonadati</taxon>
        <taxon>Pseudomonadota</taxon>
        <taxon>Gammaproteobacteria</taxon>
        <taxon>Salinisphaerales</taxon>
        <taxon>Salinisphaeraceae</taxon>
        <taxon>Salinisphaera</taxon>
    </lineage>
</organism>
<dbReference type="InterPro" id="IPR050792">
    <property type="entry name" value="ADP-ribosylglycohydrolase"/>
</dbReference>
<name>A0A084IIR4_SALHC</name>
<dbReference type="eggNOG" id="COG1397">
    <property type="taxonomic scope" value="Bacteria"/>
</dbReference>
<feature type="binding site" evidence="1">
    <location>
        <position position="210"/>
    </location>
    <ligand>
        <name>Mg(2+)</name>
        <dbReference type="ChEBI" id="CHEBI:18420"/>
        <label>1</label>
    </ligand>
</feature>